<keyword evidence="2" id="KW-1185">Reference proteome</keyword>
<organism evidence="1 2">
    <name type="scientific">Sodalis glossinidius (strain morsitans)</name>
    <dbReference type="NCBI Taxonomy" id="343509"/>
    <lineage>
        <taxon>Bacteria</taxon>
        <taxon>Pseudomonadati</taxon>
        <taxon>Pseudomonadota</taxon>
        <taxon>Gammaproteobacteria</taxon>
        <taxon>Enterobacterales</taxon>
        <taxon>Bruguierivoracaceae</taxon>
        <taxon>Sodalis</taxon>
    </lineage>
</organism>
<dbReference type="KEGG" id="sgl:SGP1_0030"/>
<geneLocation type="plasmid" evidence="1 2">
    <name>pSG1</name>
</geneLocation>
<evidence type="ECO:0000313" key="1">
    <source>
        <dbReference type="EMBL" id="BAE75737.1"/>
    </source>
</evidence>
<protein>
    <submittedName>
        <fullName evidence="1">Uncharacterized protein</fullName>
    </submittedName>
</protein>
<evidence type="ECO:0000313" key="2">
    <source>
        <dbReference type="Proteomes" id="UP000001932"/>
    </source>
</evidence>
<dbReference type="AlphaFoldDB" id="Q2NQ38"/>
<gene>
    <name evidence="1" type="ordered locus">SGP1_0030</name>
</gene>
<dbReference type="HOGENOM" id="CLU_075576_1_1_6"/>
<accession>Q2NQ38</accession>
<keyword evidence="1" id="KW-0614">Plasmid</keyword>
<name>Q2NQ38_SODGM</name>
<sequence length="146" mass="16659">MQTGSCAFTDAAGSLFANAPMQRMLGCDERACGNDSPLVSLFLVQETLARQQRQPLWVFNSQPYGAYGITQLWLFCFLPDVDDYGGCNGIFCHARPFPFLSLPDYLECVNPGTVEDWHRFTDRERGIIFLSLQRLRSKRIGQWLRI</sequence>
<dbReference type="BioCyc" id="SGLO343509:SGP1_RS22400-MONOMER"/>
<proteinExistence type="predicted"/>
<reference evidence="1 2" key="1">
    <citation type="journal article" date="2006" name="Genome Res.">
        <title>Massive genome erosion and functional adaptations provide insights into the symbiotic lifestyle of Sodalis glossinidius in the tsetse host.</title>
        <authorList>
            <person name="Toh H."/>
            <person name="Weiss B.L."/>
            <person name="Perkin S.A.H."/>
            <person name="Yamashita A."/>
            <person name="Oshima K."/>
            <person name="Hattori M."/>
            <person name="Aksoy S."/>
        </authorList>
    </citation>
    <scope>NUCLEOTIDE SEQUENCE [LARGE SCALE GENOMIC DNA]</scope>
    <source>
        <strain evidence="2">morsitans</strain>
    </source>
</reference>
<dbReference type="Proteomes" id="UP000001932">
    <property type="component" value="Plasmid pSG1"/>
</dbReference>
<dbReference type="EMBL" id="AP008233">
    <property type="protein sequence ID" value="BAE75737.1"/>
    <property type="molecule type" value="Genomic_DNA"/>
</dbReference>